<organism evidence="6 7">
    <name type="scientific">Exophiala aquamarina CBS 119918</name>
    <dbReference type="NCBI Taxonomy" id="1182545"/>
    <lineage>
        <taxon>Eukaryota</taxon>
        <taxon>Fungi</taxon>
        <taxon>Dikarya</taxon>
        <taxon>Ascomycota</taxon>
        <taxon>Pezizomycotina</taxon>
        <taxon>Eurotiomycetes</taxon>
        <taxon>Chaetothyriomycetidae</taxon>
        <taxon>Chaetothyriales</taxon>
        <taxon>Herpotrichiellaceae</taxon>
        <taxon>Exophiala</taxon>
    </lineage>
</organism>
<dbReference type="PANTHER" id="PTHR46865">
    <property type="entry name" value="OXIDOREDUCTASE-RELATED"/>
    <property type="match status" value="1"/>
</dbReference>
<dbReference type="AlphaFoldDB" id="A0A072Q4Y8"/>
<evidence type="ECO:0000313" key="7">
    <source>
        <dbReference type="Proteomes" id="UP000027920"/>
    </source>
</evidence>
<comment type="caution">
    <text evidence="6">The sequence shown here is derived from an EMBL/GenBank/DDBJ whole genome shotgun (WGS) entry which is preliminary data.</text>
</comment>
<accession>A0A072Q4Y8</accession>
<dbReference type="SUPFAM" id="SSF51905">
    <property type="entry name" value="FAD/NAD(P)-binding domain"/>
    <property type="match status" value="1"/>
</dbReference>
<feature type="domain" description="FAD-binding" evidence="5">
    <location>
        <begin position="4"/>
        <end position="357"/>
    </location>
</feature>
<sequence length="426" mass="47278">MPLKVLIVGAGVAGPALASLLQGSDPSRNITVVERNPSLRTAGQQIDLKNQAVPILKRMGLFQILKAYCVNETGLEVVNTNDRVIAQFGISPSGQRRRTLTSEYELMRGDVVRILYEGSLKQHEKLKEEVANKGALTYEFASTVERLRQDEDGVDVTFSNGNQERYDLVVAADGQSSRTRRLAFGREESDAAFKSIGVYAAYYSIPKVEGEGSLAKAYMAVGGRMIVTRNSDRPMTQVLLFTMKDIEKLRSAYNESLEKQKEAVSENFRDAGWQTSRLLSGMTTSKDFYSHEMGQIKIQQLYKGRVVLIGDAGYCPTPFTGMGVTGCLIGAYVLAGELTRHGNDVAGALKAYNEVMRKPIEEIQQFSMKTMSLFFPSSQLGLWSLRSVLWVASRLERYAYKGRTQDDPYCGLPDYSELNLKSDSAL</sequence>
<keyword evidence="4" id="KW-0732">Signal</keyword>
<evidence type="ECO:0000256" key="4">
    <source>
        <dbReference type="SAM" id="SignalP"/>
    </source>
</evidence>
<gene>
    <name evidence="6" type="ORF">A1O9_00955</name>
</gene>
<dbReference type="Proteomes" id="UP000027920">
    <property type="component" value="Unassembled WGS sequence"/>
</dbReference>
<dbReference type="VEuPathDB" id="FungiDB:A1O9_00955"/>
<dbReference type="Pfam" id="PF01494">
    <property type="entry name" value="FAD_binding_3"/>
    <property type="match status" value="1"/>
</dbReference>
<dbReference type="OrthoDB" id="655030at2759"/>
<feature type="signal peptide" evidence="4">
    <location>
        <begin position="1"/>
        <end position="18"/>
    </location>
</feature>
<dbReference type="PANTHER" id="PTHR46865:SF7">
    <property type="entry name" value="MONOOXYGENASE, PUTATIVE (AFU_ORTHOLOGUE AFUA_8G07040)-RELATED"/>
    <property type="match status" value="1"/>
</dbReference>
<evidence type="ECO:0000256" key="2">
    <source>
        <dbReference type="ARBA" id="ARBA00022827"/>
    </source>
</evidence>
<name>A0A072Q4Y8_9EURO</name>
<evidence type="ECO:0000259" key="5">
    <source>
        <dbReference type="Pfam" id="PF01494"/>
    </source>
</evidence>
<keyword evidence="2" id="KW-0274">FAD</keyword>
<keyword evidence="7" id="KW-1185">Reference proteome</keyword>
<dbReference type="RefSeq" id="XP_013265570.1">
    <property type="nucleotide sequence ID" value="XM_013410116.1"/>
</dbReference>
<dbReference type="EMBL" id="AMGV01000001">
    <property type="protein sequence ID" value="KEF62980.1"/>
    <property type="molecule type" value="Genomic_DNA"/>
</dbReference>
<evidence type="ECO:0000313" key="6">
    <source>
        <dbReference type="EMBL" id="KEF62980.1"/>
    </source>
</evidence>
<evidence type="ECO:0000256" key="3">
    <source>
        <dbReference type="ARBA" id="ARBA00023002"/>
    </source>
</evidence>
<dbReference type="PRINTS" id="PR00420">
    <property type="entry name" value="RNGMNOXGNASE"/>
</dbReference>
<dbReference type="GO" id="GO:0071949">
    <property type="term" value="F:FAD binding"/>
    <property type="evidence" value="ECO:0007669"/>
    <property type="project" value="InterPro"/>
</dbReference>
<dbReference type="Gene3D" id="3.50.50.60">
    <property type="entry name" value="FAD/NAD(P)-binding domain"/>
    <property type="match status" value="1"/>
</dbReference>
<proteinExistence type="predicted"/>
<dbReference type="GeneID" id="25275904"/>
<dbReference type="InterPro" id="IPR002938">
    <property type="entry name" value="FAD-bd"/>
</dbReference>
<protein>
    <recommendedName>
        <fullName evidence="5">FAD-binding domain-containing protein</fullName>
    </recommendedName>
</protein>
<feature type="chain" id="PRO_5001681926" description="FAD-binding domain-containing protein" evidence="4">
    <location>
        <begin position="19"/>
        <end position="426"/>
    </location>
</feature>
<evidence type="ECO:0000256" key="1">
    <source>
        <dbReference type="ARBA" id="ARBA00022630"/>
    </source>
</evidence>
<dbReference type="InterPro" id="IPR036188">
    <property type="entry name" value="FAD/NAD-bd_sf"/>
</dbReference>
<keyword evidence="1" id="KW-0285">Flavoprotein</keyword>
<dbReference type="STRING" id="1182545.A0A072Q4Y8"/>
<dbReference type="GO" id="GO:0016491">
    <property type="term" value="F:oxidoreductase activity"/>
    <property type="evidence" value="ECO:0007669"/>
    <property type="project" value="UniProtKB-KW"/>
</dbReference>
<keyword evidence="3" id="KW-0560">Oxidoreductase</keyword>
<dbReference type="InterPro" id="IPR051704">
    <property type="entry name" value="FAD_aromatic-hydroxylase"/>
</dbReference>
<reference evidence="6 7" key="1">
    <citation type="submission" date="2013-03" db="EMBL/GenBank/DDBJ databases">
        <title>The Genome Sequence of Exophiala aquamarina CBS 119918.</title>
        <authorList>
            <consortium name="The Broad Institute Genomics Platform"/>
            <person name="Cuomo C."/>
            <person name="de Hoog S."/>
            <person name="Gorbushina A."/>
            <person name="Walker B."/>
            <person name="Young S.K."/>
            <person name="Zeng Q."/>
            <person name="Gargeya S."/>
            <person name="Fitzgerald M."/>
            <person name="Haas B."/>
            <person name="Abouelleil A."/>
            <person name="Allen A.W."/>
            <person name="Alvarado L."/>
            <person name="Arachchi H.M."/>
            <person name="Berlin A.M."/>
            <person name="Chapman S.B."/>
            <person name="Gainer-Dewar J."/>
            <person name="Goldberg J."/>
            <person name="Griggs A."/>
            <person name="Gujja S."/>
            <person name="Hansen M."/>
            <person name="Howarth C."/>
            <person name="Imamovic A."/>
            <person name="Ireland A."/>
            <person name="Larimer J."/>
            <person name="McCowan C."/>
            <person name="Murphy C."/>
            <person name="Pearson M."/>
            <person name="Poon T.W."/>
            <person name="Priest M."/>
            <person name="Roberts A."/>
            <person name="Saif S."/>
            <person name="Shea T."/>
            <person name="Sisk P."/>
            <person name="Sykes S."/>
            <person name="Wortman J."/>
            <person name="Nusbaum C."/>
            <person name="Birren B."/>
        </authorList>
    </citation>
    <scope>NUCLEOTIDE SEQUENCE [LARGE SCALE GENOMIC DNA]</scope>
    <source>
        <strain evidence="6 7">CBS 119918</strain>
    </source>
</reference>
<dbReference type="HOGENOM" id="CLU_009665_1_1_1"/>